<feature type="transmembrane region" description="Helical" evidence="1">
    <location>
        <begin position="121"/>
        <end position="143"/>
    </location>
</feature>
<sequence length="427" mass="48416">MLRMLPTVFPPSVALIVKLGWVGAELVWFGQATLFFLYVMSHVMRGTKFGGRRVFSGVLSCFFSLAVGYMVMIPIVSLLQLSRHAVKTYGLSISYLAYMDGQFAKWQQWIHERVFTWHGMVGLNGGVLAASGLAIAAFALGSLRSVRACVEAKTYVLYKWYQRVIQSSWQPASENALLYKDTCLLMRKASQLDKPPLLLFLPGEWFLVTGANIALFPFIHNLFVICFLCLFEMYIVMTGTLRAVASTFSQVFLFESDIERLLVFRLLDPPPLVQLIQAKWTLLRRIGVYPCAAALGLLAIEWVGWFRGNALIVVLLSIIIMPLYPLVIKRILRTDYEVFCFLLSSGEKVELASPRDYAGYMVVAAGNHLFHRLFTYVTIFSSLISAFFVLLRGEQWGWYSTLFVIALYIVLWGSTRYSIDRRKDGKG</sequence>
<dbReference type="AlphaFoldDB" id="A0A160F747"/>
<feature type="transmembrane region" description="Helical" evidence="1">
    <location>
        <begin position="53"/>
        <end position="79"/>
    </location>
</feature>
<keyword evidence="3" id="KW-1185">Reference proteome</keyword>
<feature type="transmembrane region" description="Helical" evidence="1">
    <location>
        <begin position="286"/>
        <end position="304"/>
    </location>
</feature>
<protein>
    <submittedName>
        <fullName evidence="2">Putative membrane protein</fullName>
    </submittedName>
</protein>
<keyword evidence="1" id="KW-1133">Transmembrane helix</keyword>
<keyword evidence="2" id="KW-0614">Plasmid</keyword>
<feature type="transmembrane region" description="Helical" evidence="1">
    <location>
        <begin position="396"/>
        <end position="413"/>
    </location>
</feature>
<accession>A0A160F747</accession>
<evidence type="ECO:0000313" key="3">
    <source>
        <dbReference type="Proteomes" id="UP000076865"/>
    </source>
</evidence>
<keyword evidence="1" id="KW-0472">Membrane</keyword>
<feature type="transmembrane region" description="Helical" evidence="1">
    <location>
        <begin position="310"/>
        <end position="327"/>
    </location>
</feature>
<dbReference type="Proteomes" id="UP000076865">
    <property type="component" value="Plasmid pDSM15939_2"/>
</dbReference>
<feature type="transmembrane region" description="Helical" evidence="1">
    <location>
        <begin position="373"/>
        <end position="390"/>
    </location>
</feature>
<feature type="transmembrane region" description="Helical" evidence="1">
    <location>
        <begin position="197"/>
        <end position="216"/>
    </location>
</feature>
<dbReference type="KEGG" id="aamy:GFC30_3312"/>
<dbReference type="EMBL" id="CP015440">
    <property type="protein sequence ID" value="ANB62396.1"/>
    <property type="molecule type" value="Genomic_DNA"/>
</dbReference>
<geneLocation type="plasmid" evidence="3">
    <name>pdsm15939_2</name>
</geneLocation>
<proteinExistence type="predicted"/>
<evidence type="ECO:0000313" key="2">
    <source>
        <dbReference type="EMBL" id="ANB62396.1"/>
    </source>
</evidence>
<keyword evidence="1" id="KW-0812">Transmembrane</keyword>
<name>A0A160F747_9BACL</name>
<feature type="transmembrane region" description="Helical" evidence="1">
    <location>
        <begin position="222"/>
        <end position="244"/>
    </location>
</feature>
<gene>
    <name evidence="2" type="ORF">GFC30_3312</name>
</gene>
<feature type="transmembrane region" description="Helical" evidence="1">
    <location>
        <begin position="20"/>
        <end position="41"/>
    </location>
</feature>
<dbReference type="PATRIC" id="fig|294699.3.peg.3404"/>
<organism evidence="2 3">
    <name type="scientific">Anoxybacteroides amylolyticum</name>
    <dbReference type="NCBI Taxonomy" id="294699"/>
    <lineage>
        <taxon>Bacteria</taxon>
        <taxon>Bacillati</taxon>
        <taxon>Bacillota</taxon>
        <taxon>Bacilli</taxon>
        <taxon>Bacillales</taxon>
        <taxon>Anoxybacillaceae</taxon>
        <taxon>Anoxybacteroides</taxon>
    </lineage>
</organism>
<evidence type="ECO:0000256" key="1">
    <source>
        <dbReference type="SAM" id="Phobius"/>
    </source>
</evidence>
<reference evidence="2 3" key="1">
    <citation type="journal article" date="2006" name="Syst. Appl. Microbiol.">
        <title>Anoxybacillus amylolyticus sp. nov., a thermophilic amylase producing bacterium isolated from Mount Rittmann (Antarctica).</title>
        <authorList>
            <person name="Poli A."/>
            <person name="Esposito E."/>
            <person name="Lama L."/>
            <person name="Orlando P."/>
            <person name="Nicolaus G."/>
            <person name="de Appolonia F."/>
            <person name="Gambacorta A."/>
            <person name="Nicolaus B."/>
        </authorList>
    </citation>
    <scope>NUCLEOTIDE SEQUENCE [LARGE SCALE GENOMIC DNA]</scope>
    <source>
        <strain evidence="2 3">DSM 15939</strain>
        <plasmid evidence="3">Plasmid pdsm15939_2</plasmid>
    </source>
</reference>